<sequence>MYKISSQCAKARGEHNAPFGGINFIFAGDFAQLPPAMNAPPLYSGDVGTQVESSQTVRGQEAAI</sequence>
<keyword evidence="2" id="KW-1185">Reference proteome</keyword>
<accession>A0A0C3EIH9</accession>
<evidence type="ECO:0000313" key="1">
    <source>
        <dbReference type="EMBL" id="KIM72445.1"/>
    </source>
</evidence>
<reference evidence="1 2" key="1">
    <citation type="submission" date="2014-04" db="EMBL/GenBank/DDBJ databases">
        <authorList>
            <consortium name="DOE Joint Genome Institute"/>
            <person name="Kuo A."/>
            <person name="Tarkka M."/>
            <person name="Buscot F."/>
            <person name="Kohler A."/>
            <person name="Nagy L.G."/>
            <person name="Floudas D."/>
            <person name="Copeland A."/>
            <person name="Barry K.W."/>
            <person name="Cichocki N."/>
            <person name="Veneault-Fourrey C."/>
            <person name="LaButti K."/>
            <person name="Lindquist E.A."/>
            <person name="Lipzen A."/>
            <person name="Lundell T."/>
            <person name="Morin E."/>
            <person name="Murat C."/>
            <person name="Sun H."/>
            <person name="Tunlid A."/>
            <person name="Henrissat B."/>
            <person name="Grigoriev I.V."/>
            <person name="Hibbett D.S."/>
            <person name="Martin F."/>
            <person name="Nordberg H.P."/>
            <person name="Cantor M.N."/>
            <person name="Hua S.X."/>
        </authorList>
    </citation>
    <scope>NUCLEOTIDE SEQUENCE [LARGE SCALE GENOMIC DNA]</scope>
    <source>
        <strain evidence="1 2">F 1598</strain>
    </source>
</reference>
<proteinExistence type="predicted"/>
<dbReference type="HOGENOM" id="CLU_2800922_0_0_1"/>
<organism evidence="1 2">
    <name type="scientific">Piloderma croceum (strain F 1598)</name>
    <dbReference type="NCBI Taxonomy" id="765440"/>
    <lineage>
        <taxon>Eukaryota</taxon>
        <taxon>Fungi</taxon>
        <taxon>Dikarya</taxon>
        <taxon>Basidiomycota</taxon>
        <taxon>Agaricomycotina</taxon>
        <taxon>Agaricomycetes</taxon>
        <taxon>Agaricomycetidae</taxon>
        <taxon>Atheliales</taxon>
        <taxon>Atheliaceae</taxon>
        <taxon>Piloderma</taxon>
    </lineage>
</organism>
<feature type="non-terminal residue" evidence="1">
    <location>
        <position position="64"/>
    </location>
</feature>
<dbReference type="InParanoid" id="A0A0C3EIH9"/>
<dbReference type="OrthoDB" id="432234at2759"/>
<gene>
    <name evidence="1" type="ORF">PILCRDRAFT_51263</name>
</gene>
<evidence type="ECO:0000313" key="2">
    <source>
        <dbReference type="Proteomes" id="UP000054166"/>
    </source>
</evidence>
<protein>
    <recommendedName>
        <fullName evidence="3">ATP-dependent DNA helicase</fullName>
    </recommendedName>
</protein>
<dbReference type="AlphaFoldDB" id="A0A0C3EIH9"/>
<evidence type="ECO:0008006" key="3">
    <source>
        <dbReference type="Google" id="ProtNLM"/>
    </source>
</evidence>
<dbReference type="Proteomes" id="UP000054166">
    <property type="component" value="Unassembled WGS sequence"/>
</dbReference>
<dbReference type="EMBL" id="KN833131">
    <property type="protein sequence ID" value="KIM72445.1"/>
    <property type="molecule type" value="Genomic_DNA"/>
</dbReference>
<reference evidence="2" key="2">
    <citation type="submission" date="2015-01" db="EMBL/GenBank/DDBJ databases">
        <title>Evolutionary Origins and Diversification of the Mycorrhizal Mutualists.</title>
        <authorList>
            <consortium name="DOE Joint Genome Institute"/>
            <consortium name="Mycorrhizal Genomics Consortium"/>
            <person name="Kohler A."/>
            <person name="Kuo A."/>
            <person name="Nagy L.G."/>
            <person name="Floudas D."/>
            <person name="Copeland A."/>
            <person name="Barry K.W."/>
            <person name="Cichocki N."/>
            <person name="Veneault-Fourrey C."/>
            <person name="LaButti K."/>
            <person name="Lindquist E.A."/>
            <person name="Lipzen A."/>
            <person name="Lundell T."/>
            <person name="Morin E."/>
            <person name="Murat C."/>
            <person name="Riley R."/>
            <person name="Ohm R."/>
            <person name="Sun H."/>
            <person name="Tunlid A."/>
            <person name="Henrissat B."/>
            <person name="Grigoriev I.V."/>
            <person name="Hibbett D.S."/>
            <person name="Martin F."/>
        </authorList>
    </citation>
    <scope>NUCLEOTIDE SEQUENCE [LARGE SCALE GENOMIC DNA]</scope>
    <source>
        <strain evidence="2">F 1598</strain>
    </source>
</reference>
<name>A0A0C3EIH9_PILCF</name>